<dbReference type="Proteomes" id="UP001201812">
    <property type="component" value="Unassembled WGS sequence"/>
</dbReference>
<evidence type="ECO:0000313" key="1">
    <source>
        <dbReference type="EMBL" id="KAI1703527.1"/>
    </source>
</evidence>
<name>A0AAD4MTT6_9BILA</name>
<keyword evidence="2" id="KW-1185">Reference proteome</keyword>
<comment type="caution">
    <text evidence="1">The sequence shown here is derived from an EMBL/GenBank/DDBJ whole genome shotgun (WGS) entry which is preliminary data.</text>
</comment>
<organism evidence="1 2">
    <name type="scientific">Ditylenchus destructor</name>
    <dbReference type="NCBI Taxonomy" id="166010"/>
    <lineage>
        <taxon>Eukaryota</taxon>
        <taxon>Metazoa</taxon>
        <taxon>Ecdysozoa</taxon>
        <taxon>Nematoda</taxon>
        <taxon>Chromadorea</taxon>
        <taxon>Rhabditida</taxon>
        <taxon>Tylenchina</taxon>
        <taxon>Tylenchomorpha</taxon>
        <taxon>Sphaerularioidea</taxon>
        <taxon>Anguinidae</taxon>
        <taxon>Anguininae</taxon>
        <taxon>Ditylenchus</taxon>
    </lineage>
</organism>
<gene>
    <name evidence="1" type="ORF">DdX_14860</name>
</gene>
<evidence type="ECO:0000313" key="2">
    <source>
        <dbReference type="Proteomes" id="UP001201812"/>
    </source>
</evidence>
<dbReference type="EMBL" id="JAKKPZ010000081">
    <property type="protein sequence ID" value="KAI1703527.1"/>
    <property type="molecule type" value="Genomic_DNA"/>
</dbReference>
<protein>
    <submittedName>
        <fullName evidence="1">Uncharacterized protein</fullName>
    </submittedName>
</protein>
<accession>A0AAD4MTT6</accession>
<dbReference type="AlphaFoldDB" id="A0AAD4MTT6"/>
<reference evidence="1" key="1">
    <citation type="submission" date="2022-01" db="EMBL/GenBank/DDBJ databases">
        <title>Genome Sequence Resource for Two Populations of Ditylenchus destructor, the Migratory Endoparasitic Phytonematode.</title>
        <authorList>
            <person name="Zhang H."/>
            <person name="Lin R."/>
            <person name="Xie B."/>
        </authorList>
    </citation>
    <scope>NUCLEOTIDE SEQUENCE</scope>
    <source>
        <strain evidence="1">BazhouSP</strain>
    </source>
</reference>
<proteinExistence type="predicted"/>
<sequence length="119" mass="12885">MFSRLTTITNCTRGSSTNDLIKSGTVGGTLTGRYSAKLEETAIEEINKNGPTNGNVGEQKTTKTEYFECADGGIDGKPGEEVTEQIIKVNIVTRGESPTGKKCKCCRWFGKSKKDKGKK</sequence>